<feature type="compositionally biased region" description="Low complexity" evidence="1">
    <location>
        <begin position="143"/>
        <end position="164"/>
    </location>
</feature>
<dbReference type="AlphaFoldDB" id="A0A919M7I7"/>
<proteinExistence type="predicted"/>
<evidence type="ECO:0000313" key="4">
    <source>
        <dbReference type="EMBL" id="GID67373.1"/>
    </source>
</evidence>
<feature type="compositionally biased region" description="Low complexity" evidence="1">
    <location>
        <begin position="71"/>
        <end position="111"/>
    </location>
</feature>
<protein>
    <recommendedName>
        <fullName evidence="6">Gram-positive cocci surface proteins LPxTG domain-containing protein</fullName>
    </recommendedName>
</protein>
<evidence type="ECO:0000256" key="3">
    <source>
        <dbReference type="SAM" id="SignalP"/>
    </source>
</evidence>
<dbReference type="InterPro" id="IPR006311">
    <property type="entry name" value="TAT_signal"/>
</dbReference>
<gene>
    <name evidence="4" type="ORF">Acy02nite_52540</name>
</gene>
<keyword evidence="2" id="KW-0472">Membrane</keyword>
<evidence type="ECO:0000313" key="5">
    <source>
        <dbReference type="Proteomes" id="UP000619479"/>
    </source>
</evidence>
<feature type="compositionally biased region" description="Gly residues" evidence="1">
    <location>
        <begin position="113"/>
        <end position="122"/>
    </location>
</feature>
<dbReference type="EMBL" id="BOMH01000039">
    <property type="protein sequence ID" value="GID67373.1"/>
    <property type="molecule type" value="Genomic_DNA"/>
</dbReference>
<comment type="caution">
    <text evidence="4">The sequence shown here is derived from an EMBL/GenBank/DDBJ whole genome shotgun (WGS) entry which is preliminary data.</text>
</comment>
<feature type="signal peptide" evidence="3">
    <location>
        <begin position="1"/>
        <end position="30"/>
    </location>
</feature>
<name>A0A919M7I7_9ACTN</name>
<reference evidence="4" key="1">
    <citation type="submission" date="2021-01" db="EMBL/GenBank/DDBJ databases">
        <title>Whole genome shotgun sequence of Actinoplanes cyaneus NBRC 14990.</title>
        <authorList>
            <person name="Komaki H."/>
            <person name="Tamura T."/>
        </authorList>
    </citation>
    <scope>NUCLEOTIDE SEQUENCE</scope>
    <source>
        <strain evidence="4">NBRC 14990</strain>
    </source>
</reference>
<feature type="chain" id="PRO_5036965369" description="Gram-positive cocci surface proteins LPxTG domain-containing protein" evidence="3">
    <location>
        <begin position="31"/>
        <end position="199"/>
    </location>
</feature>
<dbReference type="PROSITE" id="PS51318">
    <property type="entry name" value="TAT"/>
    <property type="match status" value="1"/>
</dbReference>
<evidence type="ECO:0000256" key="2">
    <source>
        <dbReference type="SAM" id="Phobius"/>
    </source>
</evidence>
<dbReference type="RefSeq" id="WP_203745009.1">
    <property type="nucleotide sequence ID" value="NZ_BAAAUC010000066.1"/>
</dbReference>
<dbReference type="Proteomes" id="UP000619479">
    <property type="component" value="Unassembled WGS sequence"/>
</dbReference>
<evidence type="ECO:0000256" key="1">
    <source>
        <dbReference type="SAM" id="MobiDB-lite"/>
    </source>
</evidence>
<dbReference type="NCBIfam" id="TIGR01167">
    <property type="entry name" value="LPXTG_anchor"/>
    <property type="match status" value="1"/>
</dbReference>
<organism evidence="4 5">
    <name type="scientific">Actinoplanes cyaneus</name>
    <dbReference type="NCBI Taxonomy" id="52696"/>
    <lineage>
        <taxon>Bacteria</taxon>
        <taxon>Bacillati</taxon>
        <taxon>Actinomycetota</taxon>
        <taxon>Actinomycetes</taxon>
        <taxon>Micromonosporales</taxon>
        <taxon>Micromonosporaceae</taxon>
        <taxon>Actinoplanes</taxon>
    </lineage>
</organism>
<keyword evidence="3" id="KW-0732">Signal</keyword>
<keyword evidence="2" id="KW-1133">Transmembrane helix</keyword>
<accession>A0A919M7I7</accession>
<evidence type="ECO:0008006" key="6">
    <source>
        <dbReference type="Google" id="ProtNLM"/>
    </source>
</evidence>
<feature type="region of interest" description="Disordered" evidence="1">
    <location>
        <begin position="71"/>
        <end position="169"/>
    </location>
</feature>
<feature type="transmembrane region" description="Helical" evidence="2">
    <location>
        <begin position="172"/>
        <end position="193"/>
    </location>
</feature>
<keyword evidence="2" id="KW-0812">Transmembrane</keyword>
<keyword evidence="5" id="KW-1185">Reference proteome</keyword>
<sequence length="199" mass="18629">MSLVRRLALGLPAAGVTAFAALAVSWPSLAAGAAPAAYPAVTASPDRGGAGYGAEQPATTAPTATVVTTTPPAVTTAPTTTAPATTAPTTAAPPAASVAATGAAAASPDTVGGTRGHSGYGGASVMPTGGAQSVPGNGVDNETVPSPTVSKSVSAQGGAVSSGSLPLTGEPVGATITVGALLIAGGVGALWFTRRRTTA</sequence>